<dbReference type="PROSITE" id="PS50082">
    <property type="entry name" value="WD_REPEATS_2"/>
    <property type="match status" value="1"/>
</dbReference>
<dbReference type="InterPro" id="IPR011989">
    <property type="entry name" value="ARM-like"/>
</dbReference>
<dbReference type="OrthoDB" id="242910at2759"/>
<dbReference type="GO" id="GO:0016236">
    <property type="term" value="P:macroautophagy"/>
    <property type="evidence" value="ECO:0007669"/>
    <property type="project" value="InterPro"/>
</dbReference>
<dbReference type="Gene3D" id="2.130.10.10">
    <property type="entry name" value="YVTN repeat-like/Quinoprotein amine dehydrogenase"/>
    <property type="match status" value="2"/>
</dbReference>
<evidence type="ECO:0000256" key="8">
    <source>
        <dbReference type="ARBA" id="ARBA00022777"/>
    </source>
</evidence>
<dbReference type="SUPFAM" id="SSF56112">
    <property type="entry name" value="Protein kinase-like (PK-like)"/>
    <property type="match status" value="1"/>
</dbReference>
<keyword evidence="6" id="KW-0677">Repeat</keyword>
<dbReference type="InterPro" id="IPR015943">
    <property type="entry name" value="WD40/YVTN_repeat-like_dom_sf"/>
</dbReference>
<keyword evidence="5" id="KW-0808">Transferase</keyword>
<evidence type="ECO:0000256" key="6">
    <source>
        <dbReference type="ARBA" id="ARBA00022737"/>
    </source>
</evidence>
<keyword evidence="13" id="KW-1185">Reference proteome</keyword>
<dbReference type="InterPro" id="IPR001680">
    <property type="entry name" value="WD40_rpt"/>
</dbReference>
<evidence type="ECO:0000256" key="2">
    <source>
        <dbReference type="ARBA" id="ARBA00012513"/>
    </source>
</evidence>
<organism evidence="12 13">
    <name type="scientific">Intoshia linei</name>
    <dbReference type="NCBI Taxonomy" id="1819745"/>
    <lineage>
        <taxon>Eukaryota</taxon>
        <taxon>Metazoa</taxon>
        <taxon>Spiralia</taxon>
        <taxon>Lophotrochozoa</taxon>
        <taxon>Mesozoa</taxon>
        <taxon>Orthonectida</taxon>
        <taxon>Rhopaluridae</taxon>
        <taxon>Intoshia</taxon>
    </lineage>
</organism>
<sequence length="1346" mass="156131">MGNDLTRIAPTQLYPIEYYVQDLSMCKYEKTLRITRFMKVVRAIHEEGYLVVKIFVIQDINYLPLEYLIELERISRELKANAPNCQPYELIERRNRAAYVIRQYIKYNLHDRMMSRPFLTIIEKRIIVYQILLALQQCHSKRICHGDLKMQNVLLTSWNWTVVADFAPFKPVYLPNDDPSLFYYFFDLADLNTCYVAPERFLPSSVYKNEQNIVNPNINSQIFNRHDESDDESAFSPVLTTEMDIFSAGCIIAEIFLNGTPLFKFKNHLEFQKDEWSPNDLISTIVCPDIRQLILRMISKNPTNRPSAEECTFEYKNLIFPSFFDKFFLHFEAFASIPNLSPERKIEKITDAVDFLQRDGHFNQFKNDNLNESPAILILSIITSNLEICKYVSTKLKSLNIINRILIWLPDHIILDRIIPHVILFTHNQASCIKIYALKIIVESFKVIRKLDKSNKHIFVRYIVKKLIHLEQDKSKCVHLYFVKSIVLLCQEAKRLLDNLFYEKCQLTQVNQLDNQNGNLLDLNKYLSVQDLKHYNEELTTLRKSFNQLFQSFFNENDIQIRSLLLEYSLEICQFLGYEMAVDTVLSHVMTYLNLNNTGTLKELFFKNIPKICAYFGWHYVSCIDAMFFDGLYDNSEMVIYFALECLRDLSDSGILSCSVIMRISQSVACHLFHPNDWIKFGAVQCFFSFSKILNPGNSYHYLIQKIAPFINIDIFRIKSIEQLYFILSEPLPKMVYDYLINNDSVIQQIEDKSESDKIIYKDVDLSIFKDKILFMKQTLFKAANGIQMNLKYSMSISLESKCFNNKNFNLLEDKLDVTYRMADLSKHAHSLCLPKGYIKYNVKITDAIEADWISMFNTPQNFNHLDSKDSETATTVSRQSHFFSSLTDMNLDYEKNKKIVSKDIDTIRKIIDEKGVQFINLKNEMYQNKLDLDKSIDTIHTKVWNPKGICICHIHEHSNSVNRIVYSNSNKLLASCSNDGTAKLWEIVSDYGPKSSSCATFRRSPPKHQKTFSISSNVTSNESVSLVRANSIDFLSYFGGVVVLFDNQYLQIFNLDRDNDCATDYNFSRIFGRVLGIKTYITGMSSTVACSTSQSNIHGWDIRQNNIVWTANMDPSHGLITTFDIDKRGTWMSVGTSNGLIHSWDLRYITSLDYYNPKCKIESPVYNLQIQDPSWLIYSQLGNKDFTFYDVKSNVTLLNVNLCDYPAKSKKAKENLTVTKYQYIPGSISEEKPFGHILCTATDRRIRYMDLANPLKCKVVVKNSDDEKSKSKFFYDLINNGDSPTMNEFVLNSKENHTVPEYPNSFGSISSSHHDSITDIVIIENDFTENIFATSGRDGVIIFWV</sequence>
<keyword evidence="3" id="KW-0723">Serine/threonine-protein kinase</keyword>
<dbReference type="InterPro" id="IPR055231">
    <property type="entry name" value="2AA_helical"/>
</dbReference>
<dbReference type="SMART" id="SM00220">
    <property type="entry name" value="S_TKc"/>
    <property type="match status" value="1"/>
</dbReference>
<dbReference type="GO" id="GO:0006623">
    <property type="term" value="P:protein targeting to vacuole"/>
    <property type="evidence" value="ECO:0007669"/>
    <property type="project" value="TreeGrafter"/>
</dbReference>
<dbReference type="Pfam" id="PF22956">
    <property type="entry name" value="VPS15-like_hel"/>
    <property type="match status" value="1"/>
</dbReference>
<evidence type="ECO:0000259" key="11">
    <source>
        <dbReference type="PROSITE" id="PS50011"/>
    </source>
</evidence>
<dbReference type="Gene3D" id="1.10.510.10">
    <property type="entry name" value="Transferase(Phosphotransferase) domain 1"/>
    <property type="match status" value="1"/>
</dbReference>
<dbReference type="InterPro" id="IPR019775">
    <property type="entry name" value="WD40_repeat_CS"/>
</dbReference>
<protein>
    <recommendedName>
        <fullName evidence="2">non-specific serine/threonine protein kinase</fullName>
        <ecNumber evidence="2">2.7.11.1</ecNumber>
    </recommendedName>
</protein>
<dbReference type="GO" id="GO:0034271">
    <property type="term" value="C:phosphatidylinositol 3-kinase complex, class III, type I"/>
    <property type="evidence" value="ECO:0007669"/>
    <property type="project" value="TreeGrafter"/>
</dbReference>
<dbReference type="SMART" id="SM00320">
    <property type="entry name" value="WD40"/>
    <property type="match status" value="3"/>
</dbReference>
<proteinExistence type="predicted"/>
<dbReference type="PROSITE" id="PS00678">
    <property type="entry name" value="WD_REPEATS_1"/>
    <property type="match status" value="1"/>
</dbReference>
<dbReference type="PROSITE" id="PS50011">
    <property type="entry name" value="PROTEIN_KINASE_DOM"/>
    <property type="match status" value="1"/>
</dbReference>
<dbReference type="InterPro" id="IPR008271">
    <property type="entry name" value="Ser/Thr_kinase_AS"/>
</dbReference>
<dbReference type="SUPFAM" id="SSF48371">
    <property type="entry name" value="ARM repeat"/>
    <property type="match status" value="1"/>
</dbReference>
<dbReference type="InterPro" id="IPR045162">
    <property type="entry name" value="Vps15-like"/>
</dbReference>
<gene>
    <name evidence="12" type="ORF">A3Q56_02343</name>
</gene>
<name>A0A177B828_9BILA</name>
<keyword evidence="4 10" id="KW-0853">WD repeat</keyword>
<dbReference type="PANTHER" id="PTHR17583:SF0">
    <property type="entry name" value="PHOSPHOINOSITIDE 3-KINASE REGULATORY SUBUNIT 4"/>
    <property type="match status" value="1"/>
</dbReference>
<dbReference type="Pfam" id="PF00400">
    <property type="entry name" value="WD40"/>
    <property type="match status" value="1"/>
</dbReference>
<comment type="subcellular location">
    <subcellularLocation>
        <location evidence="1">Cytoplasmic vesicle</location>
        <location evidence="1">Autophagosome</location>
    </subcellularLocation>
</comment>
<evidence type="ECO:0000256" key="4">
    <source>
        <dbReference type="ARBA" id="ARBA00022574"/>
    </source>
</evidence>
<keyword evidence="8 12" id="KW-0418">Kinase</keyword>
<dbReference type="InterPro" id="IPR036322">
    <property type="entry name" value="WD40_repeat_dom_sf"/>
</dbReference>
<dbReference type="GO" id="GO:0034272">
    <property type="term" value="C:phosphatidylinositol 3-kinase complex, class III, type II"/>
    <property type="evidence" value="ECO:0007669"/>
    <property type="project" value="TreeGrafter"/>
</dbReference>
<dbReference type="GO" id="GO:0004674">
    <property type="term" value="F:protein serine/threonine kinase activity"/>
    <property type="evidence" value="ECO:0007669"/>
    <property type="project" value="UniProtKB-KW"/>
</dbReference>
<evidence type="ECO:0000256" key="10">
    <source>
        <dbReference type="PROSITE-ProRule" id="PRU00221"/>
    </source>
</evidence>
<dbReference type="GO" id="GO:0005770">
    <property type="term" value="C:late endosome"/>
    <property type="evidence" value="ECO:0007669"/>
    <property type="project" value="TreeGrafter"/>
</dbReference>
<dbReference type="Gene3D" id="1.25.10.10">
    <property type="entry name" value="Leucine-rich Repeat Variant"/>
    <property type="match status" value="1"/>
</dbReference>
<evidence type="ECO:0000256" key="7">
    <source>
        <dbReference type="ARBA" id="ARBA00022741"/>
    </source>
</evidence>
<evidence type="ECO:0000313" key="13">
    <source>
        <dbReference type="Proteomes" id="UP000078046"/>
    </source>
</evidence>
<comment type="caution">
    <text evidence="12">The sequence shown here is derived from an EMBL/GenBank/DDBJ whole genome shotgun (WGS) entry which is preliminary data.</text>
</comment>
<dbReference type="InterPro" id="IPR000719">
    <property type="entry name" value="Prot_kinase_dom"/>
</dbReference>
<dbReference type="PROSITE" id="PS50294">
    <property type="entry name" value="WD_REPEATS_REGION"/>
    <property type="match status" value="1"/>
</dbReference>
<dbReference type="Pfam" id="PF00069">
    <property type="entry name" value="Pkinase"/>
    <property type="match status" value="1"/>
</dbReference>
<dbReference type="Proteomes" id="UP000078046">
    <property type="component" value="Unassembled WGS sequence"/>
</dbReference>
<feature type="repeat" description="WD" evidence="10">
    <location>
        <begin position="955"/>
        <end position="988"/>
    </location>
</feature>
<dbReference type="SUPFAM" id="SSF50978">
    <property type="entry name" value="WD40 repeat-like"/>
    <property type="match status" value="1"/>
</dbReference>
<feature type="domain" description="Protein kinase" evidence="11">
    <location>
        <begin position="26"/>
        <end position="324"/>
    </location>
</feature>
<dbReference type="GO" id="GO:0045324">
    <property type="term" value="P:late endosome to vacuole transport"/>
    <property type="evidence" value="ECO:0007669"/>
    <property type="project" value="InterPro"/>
</dbReference>
<evidence type="ECO:0000256" key="5">
    <source>
        <dbReference type="ARBA" id="ARBA00022679"/>
    </source>
</evidence>
<dbReference type="PROSITE" id="PS00108">
    <property type="entry name" value="PROTEIN_KINASE_ST"/>
    <property type="match status" value="1"/>
</dbReference>
<evidence type="ECO:0000256" key="9">
    <source>
        <dbReference type="ARBA" id="ARBA00022840"/>
    </source>
</evidence>
<reference evidence="12 13" key="1">
    <citation type="submission" date="2016-04" db="EMBL/GenBank/DDBJ databases">
        <title>The genome of Intoshia linei affirms orthonectids as highly simplified spiralians.</title>
        <authorList>
            <person name="Mikhailov K.V."/>
            <person name="Slusarev G.S."/>
            <person name="Nikitin M.A."/>
            <person name="Logacheva M.D."/>
            <person name="Penin A."/>
            <person name="Aleoshin V."/>
            <person name="Panchin Y.V."/>
        </authorList>
    </citation>
    <scope>NUCLEOTIDE SEQUENCE [LARGE SCALE GENOMIC DNA]</scope>
    <source>
        <strain evidence="12">Intl2013</strain>
        <tissue evidence="12">Whole animal</tissue>
    </source>
</reference>
<accession>A0A177B828</accession>
<evidence type="ECO:0000256" key="1">
    <source>
        <dbReference type="ARBA" id="ARBA00004419"/>
    </source>
</evidence>
<keyword evidence="7" id="KW-0547">Nucleotide-binding</keyword>
<dbReference type="GO" id="GO:0071561">
    <property type="term" value="C:nucleus-vacuole junction"/>
    <property type="evidence" value="ECO:0007669"/>
    <property type="project" value="TreeGrafter"/>
</dbReference>
<dbReference type="EMBL" id="LWCA01000222">
    <property type="protein sequence ID" value="OAF69842.1"/>
    <property type="molecule type" value="Genomic_DNA"/>
</dbReference>
<dbReference type="EC" id="2.7.11.1" evidence="2"/>
<evidence type="ECO:0000313" key="12">
    <source>
        <dbReference type="EMBL" id="OAF69842.1"/>
    </source>
</evidence>
<dbReference type="InterPro" id="IPR016024">
    <property type="entry name" value="ARM-type_fold"/>
</dbReference>
<dbReference type="GO" id="GO:0005776">
    <property type="term" value="C:autophagosome"/>
    <property type="evidence" value="ECO:0007669"/>
    <property type="project" value="UniProtKB-SubCell"/>
</dbReference>
<keyword evidence="9" id="KW-0067">ATP-binding</keyword>
<evidence type="ECO:0000256" key="3">
    <source>
        <dbReference type="ARBA" id="ARBA00022527"/>
    </source>
</evidence>
<dbReference type="InterPro" id="IPR011009">
    <property type="entry name" value="Kinase-like_dom_sf"/>
</dbReference>
<dbReference type="GO" id="GO:0005524">
    <property type="term" value="F:ATP binding"/>
    <property type="evidence" value="ECO:0007669"/>
    <property type="project" value="UniProtKB-KW"/>
</dbReference>
<dbReference type="PANTHER" id="PTHR17583">
    <property type="entry name" value="PHOSPHOINOSITIDE 3-KINASE REGULATORY SUBUNIT 4"/>
    <property type="match status" value="1"/>
</dbReference>